<dbReference type="PANTHER" id="PTHR33744">
    <property type="entry name" value="CARBOHYDRATE DIACID REGULATOR"/>
    <property type="match status" value="1"/>
</dbReference>
<dbReference type="Pfam" id="PF13185">
    <property type="entry name" value="GAF_2"/>
    <property type="match status" value="1"/>
</dbReference>
<dbReference type="InterPro" id="IPR003018">
    <property type="entry name" value="GAF"/>
</dbReference>
<dbReference type="Pfam" id="PF13556">
    <property type="entry name" value="HTH_30"/>
    <property type="match status" value="1"/>
</dbReference>
<dbReference type="Proteomes" id="UP000199542">
    <property type="component" value="Unassembled WGS sequence"/>
</dbReference>
<dbReference type="InterPro" id="IPR042070">
    <property type="entry name" value="PucR_C-HTH_sf"/>
</dbReference>
<gene>
    <name evidence="2" type="ORF">SAMN02927900_02039</name>
</gene>
<dbReference type="RefSeq" id="WP_092584748.1">
    <property type="nucleotide sequence ID" value="NZ_FMTM01000002.1"/>
</dbReference>
<dbReference type="Gene3D" id="1.10.10.2840">
    <property type="entry name" value="PucR C-terminal helix-turn-helix domain"/>
    <property type="match status" value="1"/>
</dbReference>
<evidence type="ECO:0000313" key="2">
    <source>
        <dbReference type="EMBL" id="SCW49778.1"/>
    </source>
</evidence>
<feature type="domain" description="GAF" evidence="1">
    <location>
        <begin position="108"/>
        <end position="263"/>
    </location>
</feature>
<sequence length="642" mass="71350">MEIDLPAHPFLKELARTHALQLNDINVEPGNSSASIGHSIEKVGDAFRVVVDHSHFTAKRTEFALNDQDGDKTAARIVQVVQDAVIGLQTRTFEMLASVNGAVINSLDENEIVHNVLREVMHVLPHCDAGVFRLFDEASGFLVPVSHVGLSEDYSHYRVQPNESVSGEVFATGRPAIHNGRQNIIDAHRVMRPESQSFMERSEIANALLCVPVMAEGKRLGTLTTLCFSSDGAFSIFDRTVLEFMAAHVAVAFQRSLTYKNAVATSHRLEQMRSDLARKNAELDRAVELHEALLRIFSTSNGLTEQLRAVAELFRVDFRFENVLGLDYRSAGWTDNEQFVIQTVEVAEAPVGQFHFPTSGDEGFYRVLFGTLATFVALDFVRDMSRMDVLNARRKAHFEALVAGLASDGRHSHHGFRLDRYSQVFVARAPRREASDNTRLSLHKSQSDLQKGMTLSSSLIFHSEDQIVALVSASTTAALERNLRAISDAATEFGLCVGASEIYGESERHLASREKAAQAADALSRRGRSGLLRHRDMGVELLLEGRARQDILEFTRNILSPLVQAPRHLVLHETLSRYVREGKSVTRTAQALNIHANTLYQRLQRIESLTGRKIADPADFTLLSLACQLHAEYCQSNASMVN</sequence>
<accession>A0A1G4QZD5</accession>
<dbReference type="SMART" id="SM00065">
    <property type="entry name" value="GAF"/>
    <property type="match status" value="1"/>
</dbReference>
<dbReference type="InterPro" id="IPR025736">
    <property type="entry name" value="PucR_C-HTH_dom"/>
</dbReference>
<dbReference type="AlphaFoldDB" id="A0A1G4QZD5"/>
<proteinExistence type="predicted"/>
<dbReference type="SUPFAM" id="SSF55781">
    <property type="entry name" value="GAF domain-like"/>
    <property type="match status" value="1"/>
</dbReference>
<reference evidence="2 3" key="1">
    <citation type="submission" date="2016-10" db="EMBL/GenBank/DDBJ databases">
        <authorList>
            <person name="de Groot N.N."/>
        </authorList>
    </citation>
    <scope>NUCLEOTIDE SEQUENCE [LARGE SCALE GENOMIC DNA]</scope>
    <source>
        <strain evidence="2 3">CGMCC 1.3401</strain>
    </source>
</reference>
<dbReference type="EMBL" id="FMTM01000002">
    <property type="protein sequence ID" value="SCW49778.1"/>
    <property type="molecule type" value="Genomic_DNA"/>
</dbReference>
<dbReference type="InterPro" id="IPR029016">
    <property type="entry name" value="GAF-like_dom_sf"/>
</dbReference>
<organism evidence="2 3">
    <name type="scientific">Rhizobium mongolense subsp. loessense</name>
    <dbReference type="NCBI Taxonomy" id="158890"/>
    <lineage>
        <taxon>Bacteria</taxon>
        <taxon>Pseudomonadati</taxon>
        <taxon>Pseudomonadota</taxon>
        <taxon>Alphaproteobacteria</taxon>
        <taxon>Hyphomicrobiales</taxon>
        <taxon>Rhizobiaceae</taxon>
        <taxon>Rhizobium/Agrobacterium group</taxon>
        <taxon>Rhizobium</taxon>
    </lineage>
</organism>
<evidence type="ECO:0000259" key="1">
    <source>
        <dbReference type="SMART" id="SM00065"/>
    </source>
</evidence>
<dbReference type="InterPro" id="IPR051448">
    <property type="entry name" value="CdaR-like_regulators"/>
</dbReference>
<evidence type="ECO:0000313" key="3">
    <source>
        <dbReference type="Proteomes" id="UP000199542"/>
    </source>
</evidence>
<name>A0A1G4QZD5_9HYPH</name>
<dbReference type="Gene3D" id="3.30.450.40">
    <property type="match status" value="1"/>
</dbReference>
<protein>
    <submittedName>
        <fullName evidence="2">GAF domain-containing protein</fullName>
    </submittedName>
</protein>